<dbReference type="Pfam" id="PF06144">
    <property type="entry name" value="DNA_pol3_delta"/>
    <property type="match status" value="1"/>
</dbReference>
<accession>A0A381MZ14</accession>
<keyword evidence="3" id="KW-0808">Transferase</keyword>
<proteinExistence type="inferred from homology"/>
<dbReference type="AlphaFoldDB" id="A0A381MZ14"/>
<dbReference type="InterPro" id="IPR008921">
    <property type="entry name" value="DNA_pol3_clamp-load_cplx_C"/>
</dbReference>
<dbReference type="Gene3D" id="1.10.8.60">
    <property type="match status" value="1"/>
</dbReference>
<evidence type="ECO:0000256" key="8">
    <source>
        <dbReference type="ARBA" id="ARBA00049244"/>
    </source>
</evidence>
<dbReference type="InterPro" id="IPR005790">
    <property type="entry name" value="DNA_polIII_delta"/>
</dbReference>
<protein>
    <recommendedName>
        <fullName evidence="2">DNA polymerase III subunit delta</fullName>
        <ecNumber evidence="1">2.7.7.7</ecNumber>
    </recommendedName>
</protein>
<feature type="domain" description="DNA polymerase III delta N-terminal" evidence="9">
    <location>
        <begin position="22"/>
        <end position="139"/>
    </location>
</feature>
<evidence type="ECO:0000256" key="6">
    <source>
        <dbReference type="ARBA" id="ARBA00022932"/>
    </source>
</evidence>
<keyword evidence="6" id="KW-0239">DNA-directed DNA polymerase</keyword>
<dbReference type="PANTHER" id="PTHR34388:SF1">
    <property type="entry name" value="DNA POLYMERASE III SUBUNIT DELTA"/>
    <property type="match status" value="1"/>
</dbReference>
<evidence type="ECO:0000256" key="3">
    <source>
        <dbReference type="ARBA" id="ARBA00022679"/>
    </source>
</evidence>
<dbReference type="GO" id="GO:0003677">
    <property type="term" value="F:DNA binding"/>
    <property type="evidence" value="ECO:0007669"/>
    <property type="project" value="InterPro"/>
</dbReference>
<evidence type="ECO:0000256" key="5">
    <source>
        <dbReference type="ARBA" id="ARBA00022705"/>
    </source>
</evidence>
<dbReference type="SUPFAM" id="SSF52540">
    <property type="entry name" value="P-loop containing nucleoside triphosphate hydrolases"/>
    <property type="match status" value="1"/>
</dbReference>
<evidence type="ECO:0000313" key="11">
    <source>
        <dbReference type="EMBL" id="SUZ47592.1"/>
    </source>
</evidence>
<evidence type="ECO:0000256" key="7">
    <source>
        <dbReference type="ARBA" id="ARBA00034754"/>
    </source>
</evidence>
<evidence type="ECO:0000256" key="1">
    <source>
        <dbReference type="ARBA" id="ARBA00012417"/>
    </source>
</evidence>
<dbReference type="EC" id="2.7.7.7" evidence="1"/>
<gene>
    <name evidence="11" type="ORF">METZ01_LOCUS446</name>
</gene>
<dbReference type="InterPro" id="IPR010372">
    <property type="entry name" value="DNA_pol3_delta_N"/>
</dbReference>
<dbReference type="InterPro" id="IPR027417">
    <property type="entry name" value="P-loop_NTPase"/>
</dbReference>
<keyword evidence="5" id="KW-0235">DNA replication</keyword>
<organism evidence="11">
    <name type="scientific">marine metagenome</name>
    <dbReference type="NCBI Taxonomy" id="408172"/>
    <lineage>
        <taxon>unclassified sequences</taxon>
        <taxon>metagenomes</taxon>
        <taxon>ecological metagenomes</taxon>
    </lineage>
</organism>
<evidence type="ECO:0000259" key="9">
    <source>
        <dbReference type="Pfam" id="PF06144"/>
    </source>
</evidence>
<dbReference type="GO" id="GO:0003887">
    <property type="term" value="F:DNA-directed DNA polymerase activity"/>
    <property type="evidence" value="ECO:0007669"/>
    <property type="project" value="UniProtKB-KW"/>
</dbReference>
<reference evidence="11" key="1">
    <citation type="submission" date="2018-05" db="EMBL/GenBank/DDBJ databases">
        <authorList>
            <person name="Lanie J.A."/>
            <person name="Ng W.-L."/>
            <person name="Kazmierczak K.M."/>
            <person name="Andrzejewski T.M."/>
            <person name="Davidsen T.M."/>
            <person name="Wayne K.J."/>
            <person name="Tettelin H."/>
            <person name="Glass J.I."/>
            <person name="Rusch D."/>
            <person name="Podicherti R."/>
            <person name="Tsui H.-C.T."/>
            <person name="Winkler M.E."/>
        </authorList>
    </citation>
    <scope>NUCLEOTIDE SEQUENCE</scope>
</reference>
<feature type="domain" description="DNA polymerase III delta subunit-like C-terminal" evidence="10">
    <location>
        <begin position="213"/>
        <end position="317"/>
    </location>
</feature>
<name>A0A381MZ14_9ZZZZ</name>
<keyword evidence="4" id="KW-0548">Nucleotidyltransferase</keyword>
<evidence type="ECO:0000256" key="2">
    <source>
        <dbReference type="ARBA" id="ARBA00017703"/>
    </source>
</evidence>
<evidence type="ECO:0000256" key="4">
    <source>
        <dbReference type="ARBA" id="ARBA00022695"/>
    </source>
</evidence>
<dbReference type="PANTHER" id="PTHR34388">
    <property type="entry name" value="DNA POLYMERASE III SUBUNIT DELTA"/>
    <property type="match status" value="1"/>
</dbReference>
<dbReference type="Gene3D" id="1.20.272.10">
    <property type="match status" value="1"/>
</dbReference>
<dbReference type="EMBL" id="UINC01000024">
    <property type="protein sequence ID" value="SUZ47592.1"/>
    <property type="molecule type" value="Genomic_DNA"/>
</dbReference>
<dbReference type="SUPFAM" id="SSF48019">
    <property type="entry name" value="post-AAA+ oligomerization domain-like"/>
    <property type="match status" value="1"/>
</dbReference>
<comment type="catalytic activity">
    <reaction evidence="8">
        <text>DNA(n) + a 2'-deoxyribonucleoside 5'-triphosphate = DNA(n+1) + diphosphate</text>
        <dbReference type="Rhea" id="RHEA:22508"/>
        <dbReference type="Rhea" id="RHEA-COMP:17339"/>
        <dbReference type="Rhea" id="RHEA-COMP:17340"/>
        <dbReference type="ChEBI" id="CHEBI:33019"/>
        <dbReference type="ChEBI" id="CHEBI:61560"/>
        <dbReference type="ChEBI" id="CHEBI:173112"/>
        <dbReference type="EC" id="2.7.7.7"/>
    </reaction>
</comment>
<sequence length="336" mass="39055">MNLQEINAIISKIKNKVYSPIYFLMGEETYYIDFITNLLDKKVLTDDEKNFNKTVLYGKETSIDELVSHCKRYPMMSEYQIVILKEAQDLSRKIENLSDYALNPLLTTVLIINYKYKTLDKRKKLYKNIQKFGTVIDCKKIYEDRVPNWIINQLNIDNYSIEPKACSMLVDYLGNDLNKINNQLNKLKIISSKEKRISPLLIEENIGISKDYNVFELRNAVGKKDLSKALLICNYLSSNSNKHPIQMTLSSLFNYFIQIFQYHSISNKSQNNVANILGVNPFFVKDYITASKNYSMKKISTIISLIREFDLKSKGVEISNISNNDLLRQLIIQIID</sequence>
<dbReference type="GO" id="GO:0006261">
    <property type="term" value="P:DNA-templated DNA replication"/>
    <property type="evidence" value="ECO:0007669"/>
    <property type="project" value="TreeGrafter"/>
</dbReference>
<dbReference type="Pfam" id="PF21694">
    <property type="entry name" value="DNA_pol3_delta_C"/>
    <property type="match status" value="1"/>
</dbReference>
<dbReference type="Gene3D" id="3.40.50.300">
    <property type="entry name" value="P-loop containing nucleotide triphosphate hydrolases"/>
    <property type="match status" value="1"/>
</dbReference>
<dbReference type="GO" id="GO:0009360">
    <property type="term" value="C:DNA polymerase III complex"/>
    <property type="evidence" value="ECO:0007669"/>
    <property type="project" value="InterPro"/>
</dbReference>
<dbReference type="NCBIfam" id="TIGR01128">
    <property type="entry name" value="holA"/>
    <property type="match status" value="1"/>
</dbReference>
<evidence type="ECO:0000259" key="10">
    <source>
        <dbReference type="Pfam" id="PF21694"/>
    </source>
</evidence>
<dbReference type="InterPro" id="IPR048466">
    <property type="entry name" value="DNA_pol3_delta-like_C"/>
</dbReference>
<comment type="similarity">
    <text evidence="7">Belongs to the DNA polymerase HolA subunit family.</text>
</comment>